<dbReference type="AlphaFoldDB" id="A0A226EE52"/>
<organism evidence="2 3">
    <name type="scientific">Folsomia candida</name>
    <name type="common">Springtail</name>
    <dbReference type="NCBI Taxonomy" id="158441"/>
    <lineage>
        <taxon>Eukaryota</taxon>
        <taxon>Metazoa</taxon>
        <taxon>Ecdysozoa</taxon>
        <taxon>Arthropoda</taxon>
        <taxon>Hexapoda</taxon>
        <taxon>Collembola</taxon>
        <taxon>Entomobryomorpha</taxon>
        <taxon>Isotomoidea</taxon>
        <taxon>Isotomidae</taxon>
        <taxon>Proisotominae</taxon>
        <taxon>Folsomia</taxon>
    </lineage>
</organism>
<protein>
    <recommendedName>
        <fullName evidence="1">Chitin-binding type-2 domain-containing protein</fullName>
    </recommendedName>
</protein>
<dbReference type="InterPro" id="IPR002557">
    <property type="entry name" value="Chitin-bd_dom"/>
</dbReference>
<dbReference type="OrthoDB" id="382013at2759"/>
<sequence>MVSSCLLHSSRFTQFIRVSQISLPKMKAAQVIIALFVVALLGQAYAQSNAMPTFDCTDKSGYFADAYRLCHVFYYCYPDGRKLTMSCPEGTTFNQITTRCEVGSPCFYSA</sequence>
<reference evidence="2 3" key="1">
    <citation type="submission" date="2015-12" db="EMBL/GenBank/DDBJ databases">
        <title>The genome of Folsomia candida.</title>
        <authorList>
            <person name="Faddeeva A."/>
            <person name="Derks M.F."/>
            <person name="Anvar Y."/>
            <person name="Smit S."/>
            <person name="Van Straalen N."/>
            <person name="Roelofs D."/>
        </authorList>
    </citation>
    <scope>NUCLEOTIDE SEQUENCE [LARGE SCALE GENOMIC DNA]</scope>
    <source>
        <strain evidence="2 3">VU population</strain>
        <tissue evidence="2">Whole body</tissue>
    </source>
</reference>
<evidence type="ECO:0000259" key="1">
    <source>
        <dbReference type="PROSITE" id="PS50940"/>
    </source>
</evidence>
<comment type="caution">
    <text evidence="2">The sequence shown here is derived from an EMBL/GenBank/DDBJ whole genome shotgun (WGS) entry which is preliminary data.</text>
</comment>
<accession>A0A226EE52</accession>
<dbReference type="InterPro" id="IPR036508">
    <property type="entry name" value="Chitin-bd_dom_sf"/>
</dbReference>
<dbReference type="EMBL" id="LNIX01000004">
    <property type="protein sequence ID" value="OXA55825.1"/>
    <property type="molecule type" value="Genomic_DNA"/>
</dbReference>
<gene>
    <name evidence="2" type="ORF">Fcan01_09656</name>
</gene>
<dbReference type="Gene3D" id="2.170.140.10">
    <property type="entry name" value="Chitin binding domain"/>
    <property type="match status" value="1"/>
</dbReference>
<feature type="domain" description="Chitin-binding type-2" evidence="1">
    <location>
        <begin position="53"/>
        <end position="108"/>
    </location>
</feature>
<dbReference type="Pfam" id="PF01607">
    <property type="entry name" value="CBM_14"/>
    <property type="match status" value="1"/>
</dbReference>
<dbReference type="GO" id="GO:0008061">
    <property type="term" value="F:chitin binding"/>
    <property type="evidence" value="ECO:0007669"/>
    <property type="project" value="InterPro"/>
</dbReference>
<evidence type="ECO:0000313" key="3">
    <source>
        <dbReference type="Proteomes" id="UP000198287"/>
    </source>
</evidence>
<name>A0A226EE52_FOLCA</name>
<dbReference type="PROSITE" id="PS50940">
    <property type="entry name" value="CHIT_BIND_II"/>
    <property type="match status" value="1"/>
</dbReference>
<proteinExistence type="predicted"/>
<evidence type="ECO:0000313" key="2">
    <source>
        <dbReference type="EMBL" id="OXA55825.1"/>
    </source>
</evidence>
<dbReference type="Proteomes" id="UP000198287">
    <property type="component" value="Unassembled WGS sequence"/>
</dbReference>
<dbReference type="GO" id="GO:0005576">
    <property type="term" value="C:extracellular region"/>
    <property type="evidence" value="ECO:0007669"/>
    <property type="project" value="InterPro"/>
</dbReference>
<dbReference type="SUPFAM" id="SSF57625">
    <property type="entry name" value="Invertebrate chitin-binding proteins"/>
    <property type="match status" value="1"/>
</dbReference>
<dbReference type="SMART" id="SM00494">
    <property type="entry name" value="ChtBD2"/>
    <property type="match status" value="1"/>
</dbReference>
<keyword evidence="3" id="KW-1185">Reference proteome</keyword>